<organism evidence="2 3">
    <name type="scientific">Araneus ventricosus</name>
    <name type="common">Orbweaver spider</name>
    <name type="synonym">Epeira ventricosa</name>
    <dbReference type="NCBI Taxonomy" id="182803"/>
    <lineage>
        <taxon>Eukaryota</taxon>
        <taxon>Metazoa</taxon>
        <taxon>Ecdysozoa</taxon>
        <taxon>Arthropoda</taxon>
        <taxon>Chelicerata</taxon>
        <taxon>Arachnida</taxon>
        <taxon>Araneae</taxon>
        <taxon>Araneomorphae</taxon>
        <taxon>Entelegynae</taxon>
        <taxon>Araneoidea</taxon>
        <taxon>Araneidae</taxon>
        <taxon>Araneus</taxon>
    </lineage>
</organism>
<reference evidence="2 3" key="1">
    <citation type="journal article" date="2019" name="Sci. Rep.">
        <title>Orb-weaving spider Araneus ventricosus genome elucidates the spidroin gene catalogue.</title>
        <authorList>
            <person name="Kono N."/>
            <person name="Nakamura H."/>
            <person name="Ohtoshi R."/>
            <person name="Moran D.A.P."/>
            <person name="Shinohara A."/>
            <person name="Yoshida Y."/>
            <person name="Fujiwara M."/>
            <person name="Mori M."/>
            <person name="Tomita M."/>
            <person name="Arakawa K."/>
        </authorList>
    </citation>
    <scope>NUCLEOTIDE SEQUENCE [LARGE SCALE GENOMIC DNA]</scope>
</reference>
<dbReference type="Gene3D" id="2.10.80.10">
    <property type="entry name" value="Lipase, subunit A"/>
    <property type="match status" value="1"/>
</dbReference>
<name>A0A4Y2HUG6_ARAVE</name>
<keyword evidence="3" id="KW-1185">Reference proteome</keyword>
<comment type="caution">
    <text evidence="2">The sequence shown here is derived from an EMBL/GenBank/DDBJ whole genome shotgun (WGS) entry which is preliminary data.</text>
</comment>
<evidence type="ECO:0000256" key="1">
    <source>
        <dbReference type="SAM" id="SignalP"/>
    </source>
</evidence>
<evidence type="ECO:0008006" key="4">
    <source>
        <dbReference type="Google" id="ProtNLM"/>
    </source>
</evidence>
<accession>A0A4Y2HUG6</accession>
<dbReference type="AlphaFoldDB" id="A0A4Y2HUG6"/>
<keyword evidence="1" id="KW-0732">Signal</keyword>
<protein>
    <recommendedName>
        <fullName evidence="4">Prokineticin domain-containing protein</fullName>
    </recommendedName>
</protein>
<evidence type="ECO:0000313" key="2">
    <source>
        <dbReference type="EMBL" id="GBM68908.1"/>
    </source>
</evidence>
<dbReference type="EMBL" id="BGPR01002167">
    <property type="protein sequence ID" value="GBM68908.1"/>
    <property type="molecule type" value="Genomic_DNA"/>
</dbReference>
<feature type="chain" id="PRO_5021458336" description="Prokineticin domain-containing protein" evidence="1">
    <location>
        <begin position="20"/>
        <end position="96"/>
    </location>
</feature>
<sequence>MKYFLVAILCLFLVQEGIAKCCDGPEDCGPGECCTWKGDFGWCEKFSEKGEECSSWGLSSGLYPNRCPCVEGFECKPTNEFYYKGMVTPTDYKCVN</sequence>
<feature type="signal peptide" evidence="1">
    <location>
        <begin position="1"/>
        <end position="19"/>
    </location>
</feature>
<evidence type="ECO:0000313" key="3">
    <source>
        <dbReference type="Proteomes" id="UP000499080"/>
    </source>
</evidence>
<dbReference type="Proteomes" id="UP000499080">
    <property type="component" value="Unassembled WGS sequence"/>
</dbReference>
<gene>
    <name evidence="2" type="ORF">AVEN_117475_1</name>
</gene>
<proteinExistence type="predicted"/>